<dbReference type="RefSeq" id="XP_021884097.1">
    <property type="nucleotide sequence ID" value="XM_022020007.1"/>
</dbReference>
<feature type="compositionally biased region" description="Low complexity" evidence="1">
    <location>
        <begin position="102"/>
        <end position="111"/>
    </location>
</feature>
<accession>A0A1Y2GZU3</accession>
<gene>
    <name evidence="2" type="ORF">BCR41DRAFT_220615</name>
</gene>
<reference evidence="2 3" key="1">
    <citation type="submission" date="2016-07" db="EMBL/GenBank/DDBJ databases">
        <title>Pervasive Adenine N6-methylation of Active Genes in Fungi.</title>
        <authorList>
            <consortium name="DOE Joint Genome Institute"/>
            <person name="Mondo S.J."/>
            <person name="Dannebaum R.O."/>
            <person name="Kuo R.C."/>
            <person name="Labutti K."/>
            <person name="Haridas S."/>
            <person name="Kuo A."/>
            <person name="Salamov A."/>
            <person name="Ahrendt S.R."/>
            <person name="Lipzen A."/>
            <person name="Sullivan W."/>
            <person name="Andreopoulos W.B."/>
            <person name="Clum A."/>
            <person name="Lindquist E."/>
            <person name="Daum C."/>
            <person name="Ramamoorthy G.K."/>
            <person name="Gryganskyi A."/>
            <person name="Culley D."/>
            <person name="Magnuson J.K."/>
            <person name="James T.Y."/>
            <person name="O'Malley M.A."/>
            <person name="Stajich J.E."/>
            <person name="Spatafora J.W."/>
            <person name="Visel A."/>
            <person name="Grigoriev I.V."/>
        </authorList>
    </citation>
    <scope>NUCLEOTIDE SEQUENCE [LARGE SCALE GENOMIC DNA]</scope>
    <source>
        <strain evidence="2 3">NRRL 3116</strain>
    </source>
</reference>
<dbReference type="EMBL" id="MCFF01000007">
    <property type="protein sequence ID" value="ORZ26332.1"/>
    <property type="molecule type" value="Genomic_DNA"/>
</dbReference>
<evidence type="ECO:0000256" key="1">
    <source>
        <dbReference type="SAM" id="MobiDB-lite"/>
    </source>
</evidence>
<keyword evidence="3" id="KW-1185">Reference proteome</keyword>
<name>A0A1Y2GZU3_9FUNG</name>
<feature type="compositionally biased region" description="Polar residues" evidence="1">
    <location>
        <begin position="121"/>
        <end position="149"/>
    </location>
</feature>
<feature type="region of interest" description="Disordered" evidence="1">
    <location>
        <begin position="166"/>
        <end position="186"/>
    </location>
</feature>
<sequence>MAAHPSVTGIDEAQQDQFIQEELEKQLDLSHRRPYFLRANTSPSSLYWRSQFSELDLSLEPDTLLSPEHHTTHLSSMSAPTCATNSRSTASSKDYFQEHQDASSSASSQAQEPPRRHPQYKEQSQPTSPVISLDMKTNSSTQPKSLITDTQKEHRWSKGLKINWTPFSNVRSSSGTDSVNASSSSN</sequence>
<evidence type="ECO:0000313" key="3">
    <source>
        <dbReference type="Proteomes" id="UP000193648"/>
    </source>
</evidence>
<dbReference type="GeneID" id="33561851"/>
<dbReference type="OrthoDB" id="2448969at2759"/>
<dbReference type="InParanoid" id="A0A1Y2GZU3"/>
<proteinExistence type="predicted"/>
<organism evidence="2 3">
    <name type="scientific">Lobosporangium transversale</name>
    <dbReference type="NCBI Taxonomy" id="64571"/>
    <lineage>
        <taxon>Eukaryota</taxon>
        <taxon>Fungi</taxon>
        <taxon>Fungi incertae sedis</taxon>
        <taxon>Mucoromycota</taxon>
        <taxon>Mortierellomycotina</taxon>
        <taxon>Mortierellomycetes</taxon>
        <taxon>Mortierellales</taxon>
        <taxon>Mortierellaceae</taxon>
        <taxon>Lobosporangium</taxon>
    </lineage>
</organism>
<dbReference type="AlphaFoldDB" id="A0A1Y2GZU3"/>
<feature type="region of interest" description="Disordered" evidence="1">
    <location>
        <begin position="68"/>
        <end position="154"/>
    </location>
</feature>
<evidence type="ECO:0000313" key="2">
    <source>
        <dbReference type="EMBL" id="ORZ26332.1"/>
    </source>
</evidence>
<dbReference type="Proteomes" id="UP000193648">
    <property type="component" value="Unassembled WGS sequence"/>
</dbReference>
<feature type="compositionally biased region" description="Polar residues" evidence="1">
    <location>
        <begin position="73"/>
        <end position="94"/>
    </location>
</feature>
<protein>
    <submittedName>
        <fullName evidence="2">Uncharacterized protein</fullName>
    </submittedName>
</protein>
<comment type="caution">
    <text evidence="2">The sequence shown here is derived from an EMBL/GenBank/DDBJ whole genome shotgun (WGS) entry which is preliminary data.</text>
</comment>